<gene>
    <name evidence="1" type="ORF">SS50377_17303</name>
    <name evidence="2" type="ORF">SS50377_20320</name>
</gene>
<accession>V6LES8</accession>
<organism evidence="1">
    <name type="scientific">Spironucleus salmonicida</name>
    <dbReference type="NCBI Taxonomy" id="348837"/>
    <lineage>
        <taxon>Eukaryota</taxon>
        <taxon>Metamonada</taxon>
        <taxon>Diplomonadida</taxon>
        <taxon>Hexamitidae</taxon>
        <taxon>Hexamitinae</taxon>
        <taxon>Spironucleus</taxon>
    </lineage>
</organism>
<dbReference type="Proteomes" id="UP000018208">
    <property type="component" value="Unassembled WGS sequence"/>
</dbReference>
<evidence type="ECO:0000313" key="2">
    <source>
        <dbReference type="EMBL" id="KAH0576972.1"/>
    </source>
</evidence>
<reference evidence="1 2" key="1">
    <citation type="journal article" date="2014" name="PLoS Genet.">
        <title>The Genome of Spironucleus salmonicida Highlights a Fish Pathogen Adapted to Fluctuating Environments.</title>
        <authorList>
            <person name="Xu F."/>
            <person name="Jerlstrom-Hultqvist J."/>
            <person name="Einarsson E."/>
            <person name="Astvaldsson A."/>
            <person name="Svard S.G."/>
            <person name="Andersson J.O."/>
        </authorList>
    </citation>
    <scope>NUCLEOTIDE SEQUENCE</scope>
    <source>
        <strain evidence="2">ATCC 50377</strain>
    </source>
</reference>
<dbReference type="VEuPathDB" id="GiardiaDB:SS50377_20320"/>
<evidence type="ECO:0000313" key="3">
    <source>
        <dbReference type="Proteomes" id="UP000018208"/>
    </source>
</evidence>
<dbReference type="EMBL" id="KI546147">
    <property type="protein sequence ID" value="EST43002.1"/>
    <property type="molecule type" value="Genomic_DNA"/>
</dbReference>
<sequence length="340" mass="39689">MNSKNSFNVTPCQEILLPSIGLTTLYCQNPQGSHKIFIIQDLLLECSFYFPLFNYLSKKKDNTVIMIKISHLKIFSPLSLLVAYSELIKQLKIRSKITFIAHGLGSVVPISLFNNQLYKDFVGKSYLIQPILTDFKPFEQKRNLSFRQNYYQQFSLEFEKRYYNQTSDIVLKYLQSLQKPPIRQQISINKNIQQFQRVKPALLYEKETTTIQLNNVNSLQPDLLQLTEQTPFLSLDSGFVFTIKFSKNIAEIINFERVKSISILNKMNSQLQKSLEKQSSCYMVKWKQNIQIEEINNVGTLQKFIPKFLTFNKELDDNSVVTVETNFQESFEIEVAFSQQ</sequence>
<dbReference type="AlphaFoldDB" id="V6LES8"/>
<protein>
    <submittedName>
        <fullName evidence="1">Uncharacterized protein</fullName>
    </submittedName>
</protein>
<dbReference type="EMBL" id="AUWU02000001">
    <property type="protein sequence ID" value="KAH0576972.1"/>
    <property type="molecule type" value="Genomic_DNA"/>
</dbReference>
<evidence type="ECO:0000313" key="1">
    <source>
        <dbReference type="EMBL" id="EST43002.1"/>
    </source>
</evidence>
<proteinExistence type="predicted"/>
<reference evidence="2" key="2">
    <citation type="submission" date="2020-12" db="EMBL/GenBank/DDBJ databases">
        <title>New Spironucleus salmonicida genome in near-complete chromosomes.</title>
        <authorList>
            <person name="Xu F."/>
            <person name="Kurt Z."/>
            <person name="Jimenez-Gonzalez A."/>
            <person name="Astvaldsson A."/>
            <person name="Andersson J.O."/>
            <person name="Svard S.G."/>
        </authorList>
    </citation>
    <scope>NUCLEOTIDE SEQUENCE</scope>
    <source>
        <strain evidence="2">ATCC 50377</strain>
    </source>
</reference>
<name>V6LES8_9EUKA</name>
<keyword evidence="3" id="KW-1185">Reference proteome</keyword>